<evidence type="ECO:0000313" key="2">
    <source>
        <dbReference type="EMBL" id="CCX30655.1"/>
    </source>
</evidence>
<proteinExistence type="predicted"/>
<dbReference type="Proteomes" id="UP000018144">
    <property type="component" value="Unassembled WGS sequence"/>
</dbReference>
<feature type="region of interest" description="Disordered" evidence="1">
    <location>
        <begin position="1"/>
        <end position="154"/>
    </location>
</feature>
<keyword evidence="3" id="KW-1185">Reference proteome</keyword>
<evidence type="ECO:0000256" key="1">
    <source>
        <dbReference type="SAM" id="MobiDB-lite"/>
    </source>
</evidence>
<dbReference type="EMBL" id="HF935464">
    <property type="protein sequence ID" value="CCX30655.1"/>
    <property type="molecule type" value="Genomic_DNA"/>
</dbReference>
<organism evidence="2 3">
    <name type="scientific">Pyronema omphalodes (strain CBS 100304)</name>
    <name type="common">Pyronema confluens</name>
    <dbReference type="NCBI Taxonomy" id="1076935"/>
    <lineage>
        <taxon>Eukaryota</taxon>
        <taxon>Fungi</taxon>
        <taxon>Dikarya</taxon>
        <taxon>Ascomycota</taxon>
        <taxon>Pezizomycotina</taxon>
        <taxon>Pezizomycetes</taxon>
        <taxon>Pezizales</taxon>
        <taxon>Pyronemataceae</taxon>
        <taxon>Pyronema</taxon>
    </lineage>
</organism>
<reference evidence="2 3" key="1">
    <citation type="journal article" date="2013" name="PLoS Genet.">
        <title>The genome and development-dependent transcriptomes of Pyronema confluens: a window into fungal evolution.</title>
        <authorList>
            <person name="Traeger S."/>
            <person name="Altegoer F."/>
            <person name="Freitag M."/>
            <person name="Gabaldon T."/>
            <person name="Kempken F."/>
            <person name="Kumar A."/>
            <person name="Marcet-Houben M."/>
            <person name="Poggeler S."/>
            <person name="Stajich J.E."/>
            <person name="Nowrousian M."/>
        </authorList>
    </citation>
    <scope>NUCLEOTIDE SEQUENCE [LARGE SCALE GENOMIC DNA]</scope>
    <source>
        <strain evidence="3">CBS 100304</strain>
        <tissue evidence="2">Vegetative mycelium</tissue>
    </source>
</reference>
<sequence length="154" mass="16481">MSLSMASKPSFYISDGPMSFVFTGNQPASPTPTVPDNSDEELDDATEPEADYEDTEVDDEDDDDEDEEMDDDVAAAHEALEQLGLSDTEMADDSDADSNPPPDPSESEEVSPESGSEASWNDAPSPLSEEDDGEPLPPPLHTSIPPSTKLGYRA</sequence>
<protein>
    <submittedName>
        <fullName evidence="2">Uncharacterized protein</fullName>
    </submittedName>
</protein>
<name>U4LMT7_PYROM</name>
<dbReference type="AlphaFoldDB" id="U4LMT7"/>
<accession>U4LMT7</accession>
<feature type="compositionally biased region" description="Acidic residues" evidence="1">
    <location>
        <begin position="37"/>
        <end position="73"/>
    </location>
</feature>
<gene>
    <name evidence="2" type="ORF">PCON_08994</name>
</gene>
<evidence type="ECO:0000313" key="3">
    <source>
        <dbReference type="Proteomes" id="UP000018144"/>
    </source>
</evidence>